<evidence type="ECO:0000256" key="10">
    <source>
        <dbReference type="ARBA" id="ARBA00023136"/>
    </source>
</evidence>
<dbReference type="GO" id="GO:0032259">
    <property type="term" value="P:methylation"/>
    <property type="evidence" value="ECO:0007669"/>
    <property type="project" value="UniProtKB-KW"/>
</dbReference>
<keyword evidence="13" id="KW-0256">Endoplasmic reticulum</keyword>
<keyword evidence="5 13" id="KW-0489">Methyltransferase</keyword>
<dbReference type="InterPro" id="IPR007269">
    <property type="entry name" value="ICMT_MeTrfase"/>
</dbReference>
<organism evidence="14 15">
    <name type="scientific">Tigriopus californicus</name>
    <name type="common">Marine copepod</name>
    <dbReference type="NCBI Taxonomy" id="6832"/>
    <lineage>
        <taxon>Eukaryota</taxon>
        <taxon>Metazoa</taxon>
        <taxon>Ecdysozoa</taxon>
        <taxon>Arthropoda</taxon>
        <taxon>Crustacea</taxon>
        <taxon>Multicrustacea</taxon>
        <taxon>Hexanauplia</taxon>
        <taxon>Copepoda</taxon>
        <taxon>Harpacticoida</taxon>
        <taxon>Harpacticidae</taxon>
        <taxon>Tigriopus</taxon>
    </lineage>
</organism>
<feature type="transmembrane region" description="Helical" evidence="13">
    <location>
        <begin position="222"/>
        <end position="250"/>
    </location>
</feature>
<comment type="function">
    <text evidence="11">Catalyzes the post-translational methylation of isoprenylated C-terminal cysteine residues.</text>
</comment>
<dbReference type="InterPro" id="IPR025770">
    <property type="entry name" value="PPMT_MeTrfase"/>
</dbReference>
<dbReference type="OMA" id="GMVPQVW"/>
<evidence type="ECO:0000256" key="5">
    <source>
        <dbReference type="ARBA" id="ARBA00022603"/>
    </source>
</evidence>
<accession>A0A553PL31</accession>
<comment type="caution">
    <text evidence="14">The sequence shown here is derived from an EMBL/GenBank/DDBJ whole genome shotgun (WGS) entry which is preliminary data.</text>
</comment>
<feature type="transmembrane region" description="Helical" evidence="13">
    <location>
        <begin position="137"/>
        <end position="155"/>
    </location>
</feature>
<dbReference type="EMBL" id="VCGU01000003">
    <property type="protein sequence ID" value="TRY78391.1"/>
    <property type="molecule type" value="Genomic_DNA"/>
</dbReference>
<evidence type="ECO:0000256" key="6">
    <source>
        <dbReference type="ARBA" id="ARBA00022679"/>
    </source>
</evidence>
<dbReference type="Gene3D" id="1.20.120.1630">
    <property type="match status" value="1"/>
</dbReference>
<evidence type="ECO:0000256" key="12">
    <source>
        <dbReference type="ARBA" id="ARBA00023656"/>
    </source>
</evidence>
<feature type="transmembrane region" description="Helical" evidence="13">
    <location>
        <begin position="42"/>
        <end position="62"/>
    </location>
</feature>
<comment type="catalytic activity">
    <reaction evidence="1 13">
        <text>[protein]-C-terminal S-[(2E,6E)-farnesyl]-L-cysteine + S-adenosyl-L-methionine = [protein]-C-terminal S-[(2E,6E)-farnesyl]-L-cysteine methyl ester + S-adenosyl-L-homocysteine</text>
        <dbReference type="Rhea" id="RHEA:21672"/>
        <dbReference type="Rhea" id="RHEA-COMP:12125"/>
        <dbReference type="Rhea" id="RHEA-COMP:12126"/>
        <dbReference type="ChEBI" id="CHEBI:57856"/>
        <dbReference type="ChEBI" id="CHEBI:59789"/>
        <dbReference type="ChEBI" id="CHEBI:90510"/>
        <dbReference type="ChEBI" id="CHEBI:90511"/>
        <dbReference type="EC" id="2.1.1.100"/>
    </reaction>
</comment>
<evidence type="ECO:0000256" key="4">
    <source>
        <dbReference type="ARBA" id="ARBA00012151"/>
    </source>
</evidence>
<evidence type="ECO:0000256" key="2">
    <source>
        <dbReference type="ARBA" id="ARBA00004141"/>
    </source>
</evidence>
<sequence>MEILKSLIPHRLARMTLVAFLIQICALLGLIVVNLVPGGQHWAIGMTYLLIYALFFALVGKVCETEQVDDFSHWWRATFCGLTFSMGVYVSFFDTLSIFGWYLIIMGTFHYSEYFATAITNPCNLSTDSFLLNHSPAYHIAAVLSWTEFFLEWYFYPPLKAYKLISALGVIPVLGGEILRKVAMVHAGRSFSHIVQTEKREDHKLVTDGVFSIMRHPSYVGWFYWSIGTQIVLCNPVCVVAYAIVSWLFFNERTYLEEHTLLAFFQEEYEEYKQRVPSGLPFISGYPIQEEG</sequence>
<feature type="transmembrane region" description="Helical" evidence="13">
    <location>
        <begin position="74"/>
        <end position="92"/>
    </location>
</feature>
<dbReference type="OrthoDB" id="422086at2759"/>
<keyword evidence="6" id="KW-0808">Transferase</keyword>
<keyword evidence="10 13" id="KW-0472">Membrane</keyword>
<evidence type="ECO:0000256" key="8">
    <source>
        <dbReference type="ARBA" id="ARBA00022692"/>
    </source>
</evidence>
<evidence type="ECO:0000256" key="11">
    <source>
        <dbReference type="ARBA" id="ARBA00023572"/>
    </source>
</evidence>
<comment type="similarity">
    <text evidence="3 13">Belongs to the class VI-like SAM-binding methyltransferase superfamily. Isoprenylcysteine carboxyl methyltransferase family.</text>
</comment>
<evidence type="ECO:0000256" key="13">
    <source>
        <dbReference type="RuleBase" id="RU362022"/>
    </source>
</evidence>
<evidence type="ECO:0000256" key="7">
    <source>
        <dbReference type="ARBA" id="ARBA00022691"/>
    </source>
</evidence>
<proteinExistence type="inferred from homology"/>
<keyword evidence="7 13" id="KW-0949">S-adenosyl-L-methionine</keyword>
<dbReference type="PANTHER" id="PTHR12714:SF9">
    <property type="entry name" value="PROTEIN-S-ISOPRENYLCYSTEINE O-METHYLTRANSFERASE"/>
    <property type="match status" value="1"/>
</dbReference>
<dbReference type="Pfam" id="PF04140">
    <property type="entry name" value="ICMT"/>
    <property type="match status" value="1"/>
</dbReference>
<feature type="transmembrane region" description="Helical" evidence="13">
    <location>
        <begin position="12"/>
        <end position="36"/>
    </location>
</feature>
<feature type="transmembrane region" description="Helical" evidence="13">
    <location>
        <begin position="98"/>
        <end position="116"/>
    </location>
</feature>
<dbReference type="GO" id="GO:0004671">
    <property type="term" value="F:protein C-terminal S-isoprenylcysteine carboxyl O-methyltransferase activity"/>
    <property type="evidence" value="ECO:0007669"/>
    <property type="project" value="UniProtKB-EC"/>
</dbReference>
<dbReference type="Proteomes" id="UP000318571">
    <property type="component" value="Chromosome 11"/>
</dbReference>
<dbReference type="STRING" id="6832.A0A553PL31"/>
<dbReference type="GO" id="GO:0005789">
    <property type="term" value="C:endoplasmic reticulum membrane"/>
    <property type="evidence" value="ECO:0007669"/>
    <property type="project" value="UniProtKB-SubCell"/>
</dbReference>
<name>A0A553PL31_TIGCA</name>
<gene>
    <name evidence="14" type="ORF">TCAL_08985</name>
</gene>
<dbReference type="PROSITE" id="PS51564">
    <property type="entry name" value="SAM_ICMT"/>
    <property type="match status" value="1"/>
</dbReference>
<protein>
    <recommendedName>
        <fullName evidence="12 13">Protein-S-isoprenylcysteine O-methyltransferase</fullName>
        <ecNumber evidence="4 13">2.1.1.100</ecNumber>
    </recommendedName>
</protein>
<reference evidence="14 15" key="1">
    <citation type="journal article" date="2018" name="Nat. Ecol. Evol.">
        <title>Genomic signatures of mitonuclear coevolution across populations of Tigriopus californicus.</title>
        <authorList>
            <person name="Barreto F.S."/>
            <person name="Watson E.T."/>
            <person name="Lima T.G."/>
            <person name="Willett C.S."/>
            <person name="Edmands S."/>
            <person name="Li W."/>
            <person name="Burton R.S."/>
        </authorList>
    </citation>
    <scope>NUCLEOTIDE SEQUENCE [LARGE SCALE GENOMIC DNA]</scope>
    <source>
        <strain evidence="14 15">San Diego</strain>
    </source>
</reference>
<dbReference type="EC" id="2.1.1.100" evidence="4 13"/>
<evidence type="ECO:0000256" key="9">
    <source>
        <dbReference type="ARBA" id="ARBA00022989"/>
    </source>
</evidence>
<keyword evidence="9 13" id="KW-1133">Transmembrane helix</keyword>
<keyword evidence="8 13" id="KW-0812">Transmembrane</keyword>
<comment type="subcellular location">
    <subcellularLocation>
        <location evidence="13">Endoplasmic reticulum membrane</location>
        <topology evidence="13">Multi-pass membrane protein</topology>
    </subcellularLocation>
    <subcellularLocation>
        <location evidence="2">Membrane</location>
        <topology evidence="2">Multi-pass membrane protein</topology>
    </subcellularLocation>
</comment>
<evidence type="ECO:0000256" key="3">
    <source>
        <dbReference type="ARBA" id="ARBA00009140"/>
    </source>
</evidence>
<keyword evidence="15" id="KW-1185">Reference proteome</keyword>
<dbReference type="AlphaFoldDB" id="A0A553PL31"/>
<evidence type="ECO:0000256" key="1">
    <source>
        <dbReference type="ARBA" id="ARBA00001450"/>
    </source>
</evidence>
<evidence type="ECO:0000313" key="14">
    <source>
        <dbReference type="EMBL" id="TRY78391.1"/>
    </source>
</evidence>
<dbReference type="PANTHER" id="PTHR12714">
    <property type="entry name" value="PROTEIN-S ISOPRENYLCYSTEINE O-METHYLTRANSFERASE"/>
    <property type="match status" value="1"/>
</dbReference>
<evidence type="ECO:0000313" key="15">
    <source>
        <dbReference type="Proteomes" id="UP000318571"/>
    </source>
</evidence>